<evidence type="ECO:0000313" key="1">
    <source>
        <dbReference type="EMBL" id="GAA4064424.1"/>
    </source>
</evidence>
<sequence>MPELGDLYAQTSTGDPCAWNRARSAFLRRLATDVRRPGFALLIAETTVSSGATLLTGCAHGFPVRGGGPWWQGLDGYLPEGLLRVAASGRLFAISEILVGRSVRTQNQSRDWNLARRLQRRLLTDHAAALGVMLVHRGDVRTLEALRFWGWQYVLADVADARGTPLCAPPCRVLVLR</sequence>
<dbReference type="RefSeq" id="WP_345015159.1">
    <property type="nucleotide sequence ID" value="NZ_BAAAZY010000011.1"/>
</dbReference>
<dbReference type="EMBL" id="BAAAZY010000011">
    <property type="protein sequence ID" value="GAA4064424.1"/>
    <property type="molecule type" value="Genomic_DNA"/>
</dbReference>
<name>A0ABP7VEY7_9ACTN</name>
<evidence type="ECO:0000313" key="2">
    <source>
        <dbReference type="Proteomes" id="UP001499984"/>
    </source>
</evidence>
<reference evidence="2" key="1">
    <citation type="journal article" date="2019" name="Int. J. Syst. Evol. Microbiol.">
        <title>The Global Catalogue of Microorganisms (GCM) 10K type strain sequencing project: providing services to taxonomists for standard genome sequencing and annotation.</title>
        <authorList>
            <consortium name="The Broad Institute Genomics Platform"/>
            <consortium name="The Broad Institute Genome Sequencing Center for Infectious Disease"/>
            <person name="Wu L."/>
            <person name="Ma J."/>
        </authorList>
    </citation>
    <scope>NUCLEOTIDE SEQUENCE [LARGE SCALE GENOMIC DNA]</scope>
    <source>
        <strain evidence="2">JCM 16925</strain>
    </source>
</reference>
<dbReference type="Proteomes" id="UP001499984">
    <property type="component" value="Unassembled WGS sequence"/>
</dbReference>
<accession>A0ABP7VEY7</accession>
<gene>
    <name evidence="1" type="ORF">GCM10022233_43310</name>
</gene>
<proteinExistence type="predicted"/>
<keyword evidence="2" id="KW-1185">Reference proteome</keyword>
<comment type="caution">
    <text evidence="1">The sequence shown here is derived from an EMBL/GenBank/DDBJ whole genome shotgun (WGS) entry which is preliminary data.</text>
</comment>
<organism evidence="1 2">
    <name type="scientific">Streptomyces shaanxiensis</name>
    <dbReference type="NCBI Taxonomy" id="653357"/>
    <lineage>
        <taxon>Bacteria</taxon>
        <taxon>Bacillati</taxon>
        <taxon>Actinomycetota</taxon>
        <taxon>Actinomycetes</taxon>
        <taxon>Kitasatosporales</taxon>
        <taxon>Streptomycetaceae</taxon>
        <taxon>Streptomyces</taxon>
    </lineage>
</organism>
<protein>
    <submittedName>
        <fullName evidence="1">Uncharacterized protein</fullName>
    </submittedName>
</protein>